<evidence type="ECO:0000259" key="2">
    <source>
        <dbReference type="Pfam" id="PF24883"/>
    </source>
</evidence>
<evidence type="ECO:0000313" key="4">
    <source>
        <dbReference type="Proteomes" id="UP001590951"/>
    </source>
</evidence>
<comment type="caution">
    <text evidence="3">The sequence shown here is derived from an EMBL/GenBank/DDBJ whole genome shotgun (WGS) entry which is preliminary data.</text>
</comment>
<dbReference type="PANTHER" id="PTHR10039">
    <property type="entry name" value="AMELOGENIN"/>
    <property type="match status" value="1"/>
</dbReference>
<dbReference type="Pfam" id="PF24883">
    <property type="entry name" value="NPHP3_N"/>
    <property type="match status" value="1"/>
</dbReference>
<reference evidence="3 4" key="1">
    <citation type="submission" date="2024-09" db="EMBL/GenBank/DDBJ databases">
        <title>Rethinking Asexuality: The Enigmatic Case of Functional Sexual Genes in Lepraria (Stereocaulaceae).</title>
        <authorList>
            <person name="Doellman M."/>
            <person name="Sun Y."/>
            <person name="Barcenas-Pena A."/>
            <person name="Lumbsch H.T."/>
            <person name="Grewe F."/>
        </authorList>
    </citation>
    <scope>NUCLEOTIDE SEQUENCE [LARGE SCALE GENOMIC DNA]</scope>
    <source>
        <strain evidence="3 4">Grewe 0041</strain>
    </source>
</reference>
<protein>
    <recommendedName>
        <fullName evidence="2">Nephrocystin 3-like N-terminal domain-containing protein</fullName>
    </recommendedName>
</protein>
<organism evidence="3 4">
    <name type="scientific">Lepraria finkii</name>
    <dbReference type="NCBI Taxonomy" id="1340010"/>
    <lineage>
        <taxon>Eukaryota</taxon>
        <taxon>Fungi</taxon>
        <taxon>Dikarya</taxon>
        <taxon>Ascomycota</taxon>
        <taxon>Pezizomycotina</taxon>
        <taxon>Lecanoromycetes</taxon>
        <taxon>OSLEUM clade</taxon>
        <taxon>Lecanoromycetidae</taxon>
        <taxon>Lecanorales</taxon>
        <taxon>Lecanorineae</taxon>
        <taxon>Stereocaulaceae</taxon>
        <taxon>Lepraria</taxon>
    </lineage>
</organism>
<dbReference type="PANTHER" id="PTHR10039:SF16">
    <property type="entry name" value="GPI INOSITOL-DEACYLASE"/>
    <property type="match status" value="1"/>
</dbReference>
<evidence type="ECO:0000313" key="3">
    <source>
        <dbReference type="EMBL" id="KAL2046749.1"/>
    </source>
</evidence>
<dbReference type="Gene3D" id="3.40.50.300">
    <property type="entry name" value="P-loop containing nucleotide triphosphate hydrolases"/>
    <property type="match status" value="1"/>
</dbReference>
<dbReference type="InterPro" id="IPR056884">
    <property type="entry name" value="NPHP3-like_N"/>
</dbReference>
<dbReference type="SUPFAM" id="SSF52540">
    <property type="entry name" value="P-loop containing nucleoside triphosphate hydrolases"/>
    <property type="match status" value="1"/>
</dbReference>
<name>A0ABR4AML4_9LECA</name>
<accession>A0ABR4AML4</accession>
<evidence type="ECO:0000256" key="1">
    <source>
        <dbReference type="ARBA" id="ARBA00022737"/>
    </source>
</evidence>
<dbReference type="InterPro" id="IPR027417">
    <property type="entry name" value="P-loop_NTPase"/>
</dbReference>
<dbReference type="Proteomes" id="UP001590951">
    <property type="component" value="Unassembled WGS sequence"/>
</dbReference>
<keyword evidence="4" id="KW-1185">Reference proteome</keyword>
<keyword evidence="1" id="KW-0677">Repeat</keyword>
<feature type="domain" description="Nephrocystin 3-like N-terminal" evidence="2">
    <location>
        <begin position="35"/>
        <end position="198"/>
    </location>
</feature>
<dbReference type="EMBL" id="JBHFEH010000104">
    <property type="protein sequence ID" value="KAL2046749.1"/>
    <property type="molecule type" value="Genomic_DNA"/>
</dbReference>
<gene>
    <name evidence="3" type="ORF">ABVK25_011579</name>
</gene>
<proteinExistence type="predicted"/>
<sequence length="240" mass="27598">MEGTPKDRQRLLLELSTVNDPSTNYNKALNERHKGTGKWFLGSNAFIELKKEPKSFLWLCGIQGCGKSVLSSTIVENVICRCELYNELAVLHFYFDFNDVEKQRDENLLRSLVSQLCIRSSAVPEVLESLYMSCMNGERQPSCQMLLATWLQMVTAFREIFIILDARDESVERPKLLADIEEIFERENTNLHVLITSRREKDIEESLARLSQERGTICIQSALMPTFAATYMISFRPIES</sequence>